<proteinExistence type="predicted"/>
<dbReference type="RefSeq" id="WP_273597197.1">
    <property type="nucleotide sequence ID" value="NZ_JAQQXS010000010.1"/>
</dbReference>
<dbReference type="Proteomes" id="UP001219862">
    <property type="component" value="Unassembled WGS sequence"/>
</dbReference>
<dbReference type="Pfam" id="PF00497">
    <property type="entry name" value="SBP_bac_3"/>
    <property type="match status" value="1"/>
</dbReference>
<feature type="domain" description="Solute-binding protein family 3/N-terminal" evidence="3">
    <location>
        <begin position="29"/>
        <end position="259"/>
    </location>
</feature>
<organism evidence="4 5">
    <name type="scientific">Roseateles koreensis</name>
    <dbReference type="NCBI Taxonomy" id="2987526"/>
    <lineage>
        <taxon>Bacteria</taxon>
        <taxon>Pseudomonadati</taxon>
        <taxon>Pseudomonadota</taxon>
        <taxon>Betaproteobacteria</taxon>
        <taxon>Burkholderiales</taxon>
        <taxon>Sphaerotilaceae</taxon>
        <taxon>Roseateles</taxon>
    </lineage>
</organism>
<evidence type="ECO:0000259" key="3">
    <source>
        <dbReference type="SMART" id="SM00062"/>
    </source>
</evidence>
<sequence length="267" mass="30420">MKIAHALGLLLASFALVTGAKAFPCPNKPVRLAFYQYGLLYFENASHAGQGIDKDVADELARRSGCKFQFSVQARARIWKDLESGWLDMTVSGIETPDRTQFAWFTPYLAMKNYLVLRADQAEKIHSANELLNSNLRFGVVRSFHHGSAQDAWVEKLRQENRVSESVDAKTTFLKLKTGLIDAMFSQPLVYRKYLDDLDMTGMAVALDLTPDEPELPHNLVLAKKSFSEAEASQWRGLVLEMRYDGTLRQIFRRYVSERETERLLSF</sequence>
<reference evidence="4 5" key="1">
    <citation type="submission" date="2022-10" db="EMBL/GenBank/DDBJ databases">
        <title>paucibacter sp. hw8 Genome sequencing.</title>
        <authorList>
            <person name="Park S."/>
        </authorList>
    </citation>
    <scope>NUCLEOTIDE SEQUENCE [LARGE SCALE GENOMIC DNA]</scope>
    <source>
        <strain evidence="5">hw8</strain>
    </source>
</reference>
<feature type="signal peptide" evidence="2">
    <location>
        <begin position="1"/>
        <end position="22"/>
    </location>
</feature>
<accession>A0ABT5KUQ2</accession>
<evidence type="ECO:0000313" key="4">
    <source>
        <dbReference type="EMBL" id="MDC8786083.1"/>
    </source>
</evidence>
<dbReference type="SUPFAM" id="SSF53850">
    <property type="entry name" value="Periplasmic binding protein-like II"/>
    <property type="match status" value="1"/>
</dbReference>
<dbReference type="EMBL" id="JAQQXS010000010">
    <property type="protein sequence ID" value="MDC8786083.1"/>
    <property type="molecule type" value="Genomic_DNA"/>
</dbReference>
<feature type="chain" id="PRO_5045879600" evidence="2">
    <location>
        <begin position="23"/>
        <end position="267"/>
    </location>
</feature>
<keyword evidence="5" id="KW-1185">Reference proteome</keyword>
<keyword evidence="1 2" id="KW-0732">Signal</keyword>
<dbReference type="InterPro" id="IPR001638">
    <property type="entry name" value="Solute-binding_3/MltF_N"/>
</dbReference>
<evidence type="ECO:0000256" key="1">
    <source>
        <dbReference type="ARBA" id="ARBA00022729"/>
    </source>
</evidence>
<comment type="caution">
    <text evidence="4">The sequence shown here is derived from an EMBL/GenBank/DDBJ whole genome shotgun (WGS) entry which is preliminary data.</text>
</comment>
<dbReference type="SMART" id="SM00062">
    <property type="entry name" value="PBPb"/>
    <property type="match status" value="1"/>
</dbReference>
<dbReference type="PANTHER" id="PTHR35936">
    <property type="entry name" value="MEMBRANE-BOUND LYTIC MUREIN TRANSGLYCOSYLASE F"/>
    <property type="match status" value="1"/>
</dbReference>
<protein>
    <submittedName>
        <fullName evidence="4">Transporter substrate-binding domain-containing protein</fullName>
    </submittedName>
</protein>
<name>A0ABT5KUQ2_9BURK</name>
<evidence type="ECO:0000313" key="5">
    <source>
        <dbReference type="Proteomes" id="UP001219862"/>
    </source>
</evidence>
<gene>
    <name evidence="4" type="ORF">PRZ01_12865</name>
</gene>
<evidence type="ECO:0000256" key="2">
    <source>
        <dbReference type="SAM" id="SignalP"/>
    </source>
</evidence>
<dbReference type="Gene3D" id="3.40.190.10">
    <property type="entry name" value="Periplasmic binding protein-like II"/>
    <property type="match status" value="2"/>
</dbReference>